<evidence type="ECO:0000256" key="7">
    <source>
        <dbReference type="ARBA" id="ARBA00093596"/>
    </source>
</evidence>
<dbReference type="PANTHER" id="PTHR43379:SF1">
    <property type="entry name" value="CYSTATHIONINE GAMMA-SYNTHASE 1, CHLOROPLASTIC-RELATED"/>
    <property type="match status" value="1"/>
</dbReference>
<evidence type="ECO:0000256" key="6">
    <source>
        <dbReference type="ARBA" id="ARBA00093261"/>
    </source>
</evidence>
<gene>
    <name evidence="10" type="ORF">Vafri_13722</name>
</gene>
<proteinExistence type="inferred from homology"/>
<dbReference type="GO" id="GO:0009507">
    <property type="term" value="C:chloroplast"/>
    <property type="evidence" value="ECO:0007669"/>
    <property type="project" value="TreeGrafter"/>
</dbReference>
<comment type="similarity">
    <text evidence="2 9">Belongs to the trans-sulfuration enzymes family.</text>
</comment>
<evidence type="ECO:0000256" key="5">
    <source>
        <dbReference type="ARBA" id="ARBA00093222"/>
    </source>
</evidence>
<evidence type="ECO:0000256" key="1">
    <source>
        <dbReference type="ARBA" id="ARBA00001933"/>
    </source>
</evidence>
<comment type="caution">
    <text evidence="10">The sequence shown here is derived from an EMBL/GenBank/DDBJ whole genome shotgun (WGS) entry which is preliminary data.</text>
</comment>
<dbReference type="InterPro" id="IPR015424">
    <property type="entry name" value="PyrdxlP-dep_Trfase"/>
</dbReference>
<evidence type="ECO:0000256" key="9">
    <source>
        <dbReference type="RuleBase" id="RU362118"/>
    </source>
</evidence>
<accession>A0A8J4F3L6</accession>
<dbReference type="InterPro" id="IPR015421">
    <property type="entry name" value="PyrdxlP-dep_Trfase_major"/>
</dbReference>
<sequence>LFRSSSSNISRMFGTRELCHASAADVLAAVPLGAPIPAISRCALLCGLHVRQPAFHRRRPSRLVCGTAAKDLEAASVSGNGTSMHHEVQSTKMSTAAVHGGERAGRPRVADALTTPIVQTSTYFFRNTEELIEYNEGRFDSFEYGRYGNPTAMASEAKIKALEAADDCLVSASGMNAVTSMLLSLVPSGGYIVTTSDCYWRTRQFMQNFLPKMNVGVVVIKPNDLEALQQALEQHNVTLFFSESPTNPYLRCVDIAAISRLCHAKGAVVCIDSTFATPINQQALALGADLVLHSATKYLAGHNDVLAGVLCGKPELVSKVREFHHIMGGVVDPHAAYLLLRGLKTLDLRVERHNKSALEIAKRLEQHPKIDRVWYPGLESHPDHAIAKRQMSGFGGVVSFEVRGGLQECISFIDNVKLPYIAPSLGGVESLIEMPAVQSYWGFGPEGRAKIGIKENLVRFSIGIEDVDDIWNDLKQALEYVP</sequence>
<dbReference type="EMBL" id="BNCO01000032">
    <property type="protein sequence ID" value="GIL58719.1"/>
    <property type="molecule type" value="Genomic_DNA"/>
</dbReference>
<dbReference type="Pfam" id="PF01053">
    <property type="entry name" value="Cys_Met_Meta_PP"/>
    <property type="match status" value="1"/>
</dbReference>
<evidence type="ECO:0000313" key="10">
    <source>
        <dbReference type="EMBL" id="GIL58719.1"/>
    </source>
</evidence>
<dbReference type="GO" id="GO:0003962">
    <property type="term" value="F:cystathionine gamma-synthase activity"/>
    <property type="evidence" value="ECO:0007669"/>
    <property type="project" value="InterPro"/>
</dbReference>
<keyword evidence="11" id="KW-1185">Reference proteome</keyword>
<evidence type="ECO:0000256" key="8">
    <source>
        <dbReference type="PIRSR" id="PIRSR001434-2"/>
    </source>
</evidence>
<evidence type="ECO:0000256" key="4">
    <source>
        <dbReference type="ARBA" id="ARBA00060510"/>
    </source>
</evidence>
<dbReference type="AlphaFoldDB" id="A0A8J4F3L6"/>
<dbReference type="FunFam" id="3.40.640.10:FF:000046">
    <property type="entry name" value="Cystathionine gamma-lyase"/>
    <property type="match status" value="1"/>
</dbReference>
<dbReference type="InterPro" id="IPR054542">
    <property type="entry name" value="Cys_met_metab_PP"/>
</dbReference>
<dbReference type="GO" id="GO:0030170">
    <property type="term" value="F:pyridoxal phosphate binding"/>
    <property type="evidence" value="ECO:0007669"/>
    <property type="project" value="InterPro"/>
</dbReference>
<dbReference type="InterPro" id="IPR015422">
    <property type="entry name" value="PyrdxlP-dep_Trfase_small"/>
</dbReference>
<feature type="non-terminal residue" evidence="10">
    <location>
        <position position="1"/>
    </location>
</feature>
<dbReference type="FunFam" id="3.90.1150.10:FF:000033">
    <property type="entry name" value="Cystathionine gamma-synthase"/>
    <property type="match status" value="1"/>
</dbReference>
<dbReference type="CDD" id="cd00614">
    <property type="entry name" value="CGS_like"/>
    <property type="match status" value="1"/>
</dbReference>
<protein>
    <recommendedName>
        <fullName evidence="7">plant cystathionine gamma-synthase</fullName>
        <ecNumber evidence="7">2.5.1.160</ecNumber>
    </recommendedName>
</protein>
<organism evidence="10 11">
    <name type="scientific">Volvox africanus</name>
    <dbReference type="NCBI Taxonomy" id="51714"/>
    <lineage>
        <taxon>Eukaryota</taxon>
        <taxon>Viridiplantae</taxon>
        <taxon>Chlorophyta</taxon>
        <taxon>core chlorophytes</taxon>
        <taxon>Chlorophyceae</taxon>
        <taxon>CS clade</taxon>
        <taxon>Chlamydomonadales</taxon>
        <taxon>Volvocaceae</taxon>
        <taxon>Volvox</taxon>
    </lineage>
</organism>
<dbReference type="PANTHER" id="PTHR43379">
    <property type="entry name" value="CYSTATHIONINE GAMMA-SYNTHASE"/>
    <property type="match status" value="1"/>
</dbReference>
<dbReference type="Gene3D" id="3.40.640.10">
    <property type="entry name" value="Type I PLP-dependent aspartate aminotransferase-like (Major domain)"/>
    <property type="match status" value="1"/>
</dbReference>
<name>A0A8J4F3L6_9CHLO</name>
<dbReference type="Gene3D" id="3.90.1150.10">
    <property type="entry name" value="Aspartate Aminotransferase, domain 1"/>
    <property type="match status" value="1"/>
</dbReference>
<dbReference type="PROSITE" id="PS00868">
    <property type="entry name" value="CYS_MET_METAB_PP"/>
    <property type="match status" value="1"/>
</dbReference>
<dbReference type="GO" id="GO:0009086">
    <property type="term" value="P:methionine biosynthetic process"/>
    <property type="evidence" value="ECO:0007669"/>
    <property type="project" value="InterPro"/>
</dbReference>
<keyword evidence="3 8" id="KW-0663">Pyridoxal phosphate</keyword>
<dbReference type="EC" id="2.5.1.160" evidence="7"/>
<dbReference type="GO" id="GO:0019346">
    <property type="term" value="P:transsulfuration"/>
    <property type="evidence" value="ECO:0007669"/>
    <property type="project" value="InterPro"/>
</dbReference>
<evidence type="ECO:0000256" key="2">
    <source>
        <dbReference type="ARBA" id="ARBA00009077"/>
    </source>
</evidence>
<evidence type="ECO:0000313" key="11">
    <source>
        <dbReference type="Proteomes" id="UP000747399"/>
    </source>
</evidence>
<evidence type="ECO:0000256" key="3">
    <source>
        <dbReference type="ARBA" id="ARBA00022898"/>
    </source>
</evidence>
<comment type="catalytic activity">
    <reaction evidence="5">
        <text>O-succinyl-L-homoserine + L-cysteine = L,L-cystathionine + succinate + H(+)</text>
        <dbReference type="Rhea" id="RHEA:20397"/>
        <dbReference type="ChEBI" id="CHEBI:15378"/>
        <dbReference type="ChEBI" id="CHEBI:30031"/>
        <dbReference type="ChEBI" id="CHEBI:35235"/>
        <dbReference type="ChEBI" id="CHEBI:57661"/>
        <dbReference type="ChEBI" id="CHEBI:58161"/>
    </reaction>
</comment>
<comment type="pathway">
    <text evidence="4">Amino-acid biosynthesis; L-methionine biosynthesis via de novo pathway; L-cystathionine from O-succinyl-L-homoserine: step 1/1.</text>
</comment>
<reference evidence="10" key="1">
    <citation type="journal article" date="2021" name="Proc. Natl. Acad. Sci. U.S.A.">
        <title>Three genomes in the algal genus Volvox reveal the fate of a haploid sex-determining region after a transition to homothallism.</title>
        <authorList>
            <person name="Yamamoto K."/>
            <person name="Hamaji T."/>
            <person name="Kawai-Toyooka H."/>
            <person name="Matsuzaki R."/>
            <person name="Takahashi F."/>
            <person name="Nishimura Y."/>
            <person name="Kawachi M."/>
            <person name="Noguchi H."/>
            <person name="Minakuchi Y."/>
            <person name="Umen J.G."/>
            <person name="Toyoda A."/>
            <person name="Nozaki H."/>
        </authorList>
    </citation>
    <scope>NUCLEOTIDE SEQUENCE</scope>
    <source>
        <strain evidence="10">NIES-3780</strain>
    </source>
</reference>
<dbReference type="SUPFAM" id="SSF53383">
    <property type="entry name" value="PLP-dependent transferases"/>
    <property type="match status" value="1"/>
</dbReference>
<dbReference type="InterPro" id="IPR044639">
    <property type="entry name" value="CGS1/2"/>
</dbReference>
<feature type="modified residue" description="N6-(pyridoxal phosphate)lysine" evidence="8">
    <location>
        <position position="297"/>
    </location>
</feature>
<dbReference type="InterPro" id="IPR000277">
    <property type="entry name" value="Cys/Met-Metab_PyrdxlP-dep_enz"/>
</dbReference>
<dbReference type="PIRSF" id="PIRSF001434">
    <property type="entry name" value="CGS"/>
    <property type="match status" value="1"/>
</dbReference>
<dbReference type="Proteomes" id="UP000747399">
    <property type="component" value="Unassembled WGS sequence"/>
</dbReference>
<comment type="cofactor">
    <cofactor evidence="1 9">
        <name>pyridoxal 5'-phosphate</name>
        <dbReference type="ChEBI" id="CHEBI:597326"/>
    </cofactor>
</comment>
<comment type="catalytic activity">
    <reaction evidence="6">
        <text>O-phospho-L-homoserine + L-cysteine = L,L-cystathionine + phosphate</text>
        <dbReference type="Rhea" id="RHEA:80891"/>
        <dbReference type="ChEBI" id="CHEBI:35235"/>
        <dbReference type="ChEBI" id="CHEBI:43474"/>
        <dbReference type="ChEBI" id="CHEBI:57590"/>
        <dbReference type="ChEBI" id="CHEBI:58161"/>
        <dbReference type="EC" id="2.5.1.160"/>
    </reaction>
</comment>